<comment type="caution">
    <text evidence="1">The sequence shown here is derived from an EMBL/GenBank/DDBJ whole genome shotgun (WGS) entry which is preliminary data.</text>
</comment>
<gene>
    <name evidence="1" type="ORF">KDL28_17725</name>
</gene>
<evidence type="ECO:0000313" key="2">
    <source>
        <dbReference type="Proteomes" id="UP001165283"/>
    </source>
</evidence>
<keyword evidence="2" id="KW-1185">Reference proteome</keyword>
<reference evidence="1" key="1">
    <citation type="submission" date="2021-04" db="EMBL/GenBank/DDBJ databases">
        <title>Pseudonocardia sp. nov., isolated from sandy soil of mangrove forest.</title>
        <authorList>
            <person name="Zan Z."/>
            <person name="Huang R."/>
            <person name="Liu W."/>
        </authorList>
    </citation>
    <scope>NUCLEOTIDE SEQUENCE</scope>
    <source>
        <strain evidence="1">S2-4</strain>
    </source>
</reference>
<accession>A0ABT1A1N3</accession>
<dbReference type="Proteomes" id="UP001165283">
    <property type="component" value="Unassembled WGS sequence"/>
</dbReference>
<name>A0ABT1A1N3_9PSEU</name>
<proteinExistence type="predicted"/>
<dbReference type="EMBL" id="JAGSOV010000037">
    <property type="protein sequence ID" value="MCO1656902.1"/>
    <property type="molecule type" value="Genomic_DNA"/>
</dbReference>
<organism evidence="1 2">
    <name type="scientific">Pseudonocardia humida</name>
    <dbReference type="NCBI Taxonomy" id="2800819"/>
    <lineage>
        <taxon>Bacteria</taxon>
        <taxon>Bacillati</taxon>
        <taxon>Actinomycetota</taxon>
        <taxon>Actinomycetes</taxon>
        <taxon>Pseudonocardiales</taxon>
        <taxon>Pseudonocardiaceae</taxon>
        <taxon>Pseudonocardia</taxon>
    </lineage>
</organism>
<protein>
    <submittedName>
        <fullName evidence="1">Uncharacterized protein</fullName>
    </submittedName>
</protein>
<sequence>MTILDRRAPTYPELNTAWSSTPMAMLRSENGAWTLYRPVGDDGWQGVASGTDPLALLDGARD</sequence>
<evidence type="ECO:0000313" key="1">
    <source>
        <dbReference type="EMBL" id="MCO1656902.1"/>
    </source>
</evidence>